<dbReference type="EMBL" id="CP001089">
    <property type="protein sequence ID" value="ACD93827.1"/>
    <property type="molecule type" value="Genomic_DNA"/>
</dbReference>
<dbReference type="GO" id="GO:0046872">
    <property type="term" value="F:metal ion binding"/>
    <property type="evidence" value="ECO:0007669"/>
    <property type="project" value="UniProtKB-KW"/>
</dbReference>
<keyword evidence="7" id="KW-1185">Reference proteome</keyword>
<dbReference type="PANTHER" id="PTHR32329">
    <property type="entry name" value="BIFUNCTIONAL PROTEIN [INCLUDES 2-HYDROXYACYL-COA DEHYDRATASE (N-TER) AND ITS ACTIVATOR DOMAIN (C_TERM)-RELATED"/>
    <property type="match status" value="1"/>
</dbReference>
<dbReference type="InterPro" id="IPR051805">
    <property type="entry name" value="Dehydratase_Activator_Redct"/>
</dbReference>
<name>B3E9G1_TRIL1</name>
<evidence type="ECO:0000256" key="2">
    <source>
        <dbReference type="ARBA" id="ARBA00022723"/>
    </source>
</evidence>
<evidence type="ECO:0000313" key="6">
    <source>
        <dbReference type="EMBL" id="ACD93827.1"/>
    </source>
</evidence>
<dbReference type="HOGENOM" id="CLU_066597_0_0_7"/>
<gene>
    <name evidence="6" type="ordered locus">Glov_0090</name>
</gene>
<comment type="cofactor">
    <cofactor evidence="1">
        <name>[4Fe-4S] cluster</name>
        <dbReference type="ChEBI" id="CHEBI:49883"/>
    </cofactor>
</comment>
<dbReference type="AlphaFoldDB" id="B3E9G1"/>
<keyword evidence="3" id="KW-0408">Iron</keyword>
<proteinExistence type="predicted"/>
<dbReference type="CDD" id="cd24036">
    <property type="entry name" value="ASKHA_NBD_BcrAD_BadFG_HgdC_HadI"/>
    <property type="match status" value="1"/>
</dbReference>
<dbReference type="KEGG" id="glo:Glov_0090"/>
<dbReference type="STRING" id="398767.Glov_0090"/>
<dbReference type="GO" id="GO:0051536">
    <property type="term" value="F:iron-sulfur cluster binding"/>
    <property type="evidence" value="ECO:0007669"/>
    <property type="project" value="UniProtKB-KW"/>
</dbReference>
<dbReference type="NCBIfam" id="TIGR00241">
    <property type="entry name" value="CoA_E_activ"/>
    <property type="match status" value="1"/>
</dbReference>
<dbReference type="Gene3D" id="3.30.420.40">
    <property type="match status" value="2"/>
</dbReference>
<protein>
    <submittedName>
        <fullName evidence="6">CoA-substrate-specific enzyme activase</fullName>
    </submittedName>
</protein>
<accession>B3E9G1</accession>
<keyword evidence="2" id="KW-0479">Metal-binding</keyword>
<dbReference type="PANTHER" id="PTHR32329:SF8">
    <property type="entry name" value="ACTIVATOR OF (R)-2-HYDROXYGLUTARYL-COA DEHYDRATASE"/>
    <property type="match status" value="1"/>
</dbReference>
<evidence type="ECO:0000256" key="1">
    <source>
        <dbReference type="ARBA" id="ARBA00001966"/>
    </source>
</evidence>
<dbReference type="InterPro" id="IPR008275">
    <property type="entry name" value="CoA_E_activase_dom"/>
</dbReference>
<dbReference type="Pfam" id="PF01869">
    <property type="entry name" value="BcrAD_BadFG"/>
    <property type="match status" value="1"/>
</dbReference>
<sequence>MVKVGIDLGSRTIKLVALTQGAISFHTVVESSFEPHRQALAFLEQHAPVRAVATGYGRHLVQQHAEVDVITEIKAHAMGARYFFPQCRTILDVGGQDSKVISLTAEGKVQNFQMNDKCAAGTGRFLEMMAVSLGYTMAEFGAAAASIDHATPINSMCAVFAESEVVSLKNSGMPPAEIARAVHLAVANRLATMVRKVGYGDHLVFSGGVANSPIMVSLLAQELGVPVLVPDHPSIVGALGAALQAELLHHSSN</sequence>
<keyword evidence="4" id="KW-0411">Iron-sulfur</keyword>
<reference evidence="6 7" key="1">
    <citation type="submission" date="2008-05" db="EMBL/GenBank/DDBJ databases">
        <title>Complete sequence of chromosome of Geobacter lovleyi SZ.</title>
        <authorList>
            <consortium name="US DOE Joint Genome Institute"/>
            <person name="Lucas S."/>
            <person name="Copeland A."/>
            <person name="Lapidus A."/>
            <person name="Glavina del Rio T."/>
            <person name="Dalin E."/>
            <person name="Tice H."/>
            <person name="Bruce D."/>
            <person name="Goodwin L."/>
            <person name="Pitluck S."/>
            <person name="Chertkov O."/>
            <person name="Meincke L."/>
            <person name="Brettin T."/>
            <person name="Detter J.C."/>
            <person name="Han C."/>
            <person name="Tapia R."/>
            <person name="Kuske C.R."/>
            <person name="Schmutz J."/>
            <person name="Larimer F."/>
            <person name="Land M."/>
            <person name="Hauser L."/>
            <person name="Kyrpides N."/>
            <person name="Mikhailova N."/>
            <person name="Sung Y."/>
            <person name="Fletcher K.E."/>
            <person name="Ritalahti K.M."/>
            <person name="Loeffler F.E."/>
            <person name="Richardson P."/>
        </authorList>
    </citation>
    <scope>NUCLEOTIDE SEQUENCE [LARGE SCALE GENOMIC DNA]</scope>
    <source>
        <strain evidence="7">ATCC BAA-1151 / DSM 17278 / SZ</strain>
    </source>
</reference>
<dbReference type="InterPro" id="IPR002731">
    <property type="entry name" value="ATPase_BadF"/>
</dbReference>
<dbReference type="SUPFAM" id="SSF53067">
    <property type="entry name" value="Actin-like ATPase domain"/>
    <property type="match status" value="1"/>
</dbReference>
<evidence type="ECO:0000256" key="4">
    <source>
        <dbReference type="ARBA" id="ARBA00023014"/>
    </source>
</evidence>
<evidence type="ECO:0000256" key="3">
    <source>
        <dbReference type="ARBA" id="ARBA00023004"/>
    </source>
</evidence>
<dbReference type="InterPro" id="IPR043129">
    <property type="entry name" value="ATPase_NBD"/>
</dbReference>
<evidence type="ECO:0000313" key="7">
    <source>
        <dbReference type="Proteomes" id="UP000002420"/>
    </source>
</evidence>
<dbReference type="eggNOG" id="COG1924">
    <property type="taxonomic scope" value="Bacteria"/>
</dbReference>
<dbReference type="Proteomes" id="UP000002420">
    <property type="component" value="Chromosome"/>
</dbReference>
<feature type="domain" description="ATPase BadF/BadG/BcrA/BcrD type" evidence="5">
    <location>
        <begin position="4"/>
        <end position="245"/>
    </location>
</feature>
<evidence type="ECO:0000259" key="5">
    <source>
        <dbReference type="Pfam" id="PF01869"/>
    </source>
</evidence>
<organism evidence="6 7">
    <name type="scientific">Trichlorobacter lovleyi (strain ATCC BAA-1151 / DSM 17278 / SZ)</name>
    <name type="common">Geobacter lovleyi</name>
    <dbReference type="NCBI Taxonomy" id="398767"/>
    <lineage>
        <taxon>Bacteria</taxon>
        <taxon>Pseudomonadati</taxon>
        <taxon>Thermodesulfobacteriota</taxon>
        <taxon>Desulfuromonadia</taxon>
        <taxon>Geobacterales</taxon>
        <taxon>Geobacteraceae</taxon>
        <taxon>Trichlorobacter</taxon>
    </lineage>
</organism>